<evidence type="ECO:0000313" key="2">
    <source>
        <dbReference type="EMBL" id="HJC65009.1"/>
    </source>
</evidence>
<organism evidence="2 3">
    <name type="scientific">Candidatus Blautia merdavium</name>
    <dbReference type="NCBI Taxonomy" id="2838494"/>
    <lineage>
        <taxon>Bacteria</taxon>
        <taxon>Bacillati</taxon>
        <taxon>Bacillota</taxon>
        <taxon>Clostridia</taxon>
        <taxon>Lachnospirales</taxon>
        <taxon>Lachnospiraceae</taxon>
        <taxon>Blautia</taxon>
    </lineage>
</organism>
<dbReference type="GO" id="GO:0003700">
    <property type="term" value="F:DNA-binding transcription factor activity"/>
    <property type="evidence" value="ECO:0007669"/>
    <property type="project" value="InterPro"/>
</dbReference>
<comment type="caution">
    <text evidence="2">The sequence shown here is derived from an EMBL/GenBank/DDBJ whole genome shotgun (WGS) entry which is preliminary data.</text>
</comment>
<dbReference type="Proteomes" id="UP000823886">
    <property type="component" value="Unassembled WGS sequence"/>
</dbReference>
<accession>A0A9D2PQ19</accession>
<evidence type="ECO:0000259" key="1">
    <source>
        <dbReference type="Pfam" id="PF12802"/>
    </source>
</evidence>
<proteinExistence type="predicted"/>
<protein>
    <recommendedName>
        <fullName evidence="1">HTH marR-type domain-containing protein</fullName>
    </recommendedName>
</protein>
<dbReference type="AlphaFoldDB" id="A0A9D2PQ19"/>
<dbReference type="Gene3D" id="1.10.10.10">
    <property type="entry name" value="Winged helix-like DNA-binding domain superfamily/Winged helix DNA-binding domain"/>
    <property type="match status" value="1"/>
</dbReference>
<sequence length="79" mass="9365">MNYEKVRSYVNQYGRLRDVQFAAYEMYARKHNLTAKELFVLDILWFSPDGCLQSEICERLSSTKQTISAIMKKFLKKGY</sequence>
<dbReference type="InterPro" id="IPR000835">
    <property type="entry name" value="HTH_MarR-typ"/>
</dbReference>
<dbReference type="SUPFAM" id="SSF46785">
    <property type="entry name" value="Winged helix' DNA-binding domain"/>
    <property type="match status" value="1"/>
</dbReference>
<feature type="non-terminal residue" evidence="2">
    <location>
        <position position="79"/>
    </location>
</feature>
<reference evidence="2" key="1">
    <citation type="journal article" date="2021" name="PeerJ">
        <title>Extensive microbial diversity within the chicken gut microbiome revealed by metagenomics and culture.</title>
        <authorList>
            <person name="Gilroy R."/>
            <person name="Ravi A."/>
            <person name="Getino M."/>
            <person name="Pursley I."/>
            <person name="Horton D.L."/>
            <person name="Alikhan N.F."/>
            <person name="Baker D."/>
            <person name="Gharbi K."/>
            <person name="Hall N."/>
            <person name="Watson M."/>
            <person name="Adriaenssens E.M."/>
            <person name="Foster-Nyarko E."/>
            <person name="Jarju S."/>
            <person name="Secka A."/>
            <person name="Antonio M."/>
            <person name="Oren A."/>
            <person name="Chaudhuri R.R."/>
            <person name="La Ragione R."/>
            <person name="Hildebrand F."/>
            <person name="Pallen M.J."/>
        </authorList>
    </citation>
    <scope>NUCLEOTIDE SEQUENCE</scope>
    <source>
        <strain evidence="2">ChiBcec2-3848</strain>
    </source>
</reference>
<dbReference type="EMBL" id="DWVZ01000228">
    <property type="protein sequence ID" value="HJC65009.1"/>
    <property type="molecule type" value="Genomic_DNA"/>
</dbReference>
<dbReference type="Pfam" id="PF12802">
    <property type="entry name" value="MarR_2"/>
    <property type="match status" value="1"/>
</dbReference>
<evidence type="ECO:0000313" key="3">
    <source>
        <dbReference type="Proteomes" id="UP000823886"/>
    </source>
</evidence>
<name>A0A9D2PQ19_9FIRM</name>
<gene>
    <name evidence="2" type="ORF">H9753_15565</name>
</gene>
<feature type="domain" description="HTH marR-type" evidence="1">
    <location>
        <begin position="31"/>
        <end position="79"/>
    </location>
</feature>
<dbReference type="InterPro" id="IPR036390">
    <property type="entry name" value="WH_DNA-bd_sf"/>
</dbReference>
<dbReference type="InterPro" id="IPR036388">
    <property type="entry name" value="WH-like_DNA-bd_sf"/>
</dbReference>
<reference evidence="2" key="2">
    <citation type="submission" date="2021-04" db="EMBL/GenBank/DDBJ databases">
        <authorList>
            <person name="Gilroy R."/>
        </authorList>
    </citation>
    <scope>NUCLEOTIDE SEQUENCE</scope>
    <source>
        <strain evidence="2">ChiBcec2-3848</strain>
    </source>
</reference>